<name>A0ABR5DQC7_RICPA</name>
<dbReference type="Proteomes" id="UP000035491">
    <property type="component" value="Unassembled WGS sequence"/>
</dbReference>
<proteinExistence type="predicted"/>
<protein>
    <recommendedName>
        <fullName evidence="3">Secreted protein</fullName>
    </recommendedName>
</protein>
<accession>A0ABR5DQC7</accession>
<reference evidence="1 2" key="1">
    <citation type="submission" date="2015-02" db="EMBL/GenBank/DDBJ databases">
        <title>Genome Sequencing of Rickettsiales.</title>
        <authorList>
            <person name="Daugherty S.C."/>
            <person name="Su Q."/>
            <person name="Abolude K."/>
            <person name="Beier-Sexton M."/>
            <person name="Carlyon J.A."/>
            <person name="Carter R."/>
            <person name="Day N.P."/>
            <person name="Dumler S.J."/>
            <person name="Dyachenko V."/>
            <person name="Godinez A."/>
            <person name="Kurtti T.J."/>
            <person name="Lichay M."/>
            <person name="Mullins K.E."/>
            <person name="Ott S."/>
            <person name="Pappas-Brown V."/>
            <person name="Paris D.H."/>
            <person name="Patel P."/>
            <person name="Richards A.L."/>
            <person name="Sadzewicz L."/>
            <person name="Sears K."/>
            <person name="Seidman D."/>
            <person name="Sengamalay N."/>
            <person name="Stenos J."/>
            <person name="Tallon L.J."/>
            <person name="Vincent G."/>
            <person name="Fraser C.M."/>
            <person name="Munderloh U."/>
            <person name="Dunning-Hotopp J.C."/>
        </authorList>
    </citation>
    <scope>NUCLEOTIDE SEQUENCE [LARGE SCALE GENOMIC DNA]</scope>
    <source>
        <strain evidence="1 2">Tate's Hell</strain>
    </source>
</reference>
<keyword evidence="2" id="KW-1185">Reference proteome</keyword>
<evidence type="ECO:0000313" key="1">
    <source>
        <dbReference type="EMBL" id="KJW00930.1"/>
    </source>
</evidence>
<organism evidence="1 2">
    <name type="scientific">Rickettsia parkeri str. Tate's Hell</name>
    <dbReference type="NCBI Taxonomy" id="1359189"/>
    <lineage>
        <taxon>Bacteria</taxon>
        <taxon>Pseudomonadati</taxon>
        <taxon>Pseudomonadota</taxon>
        <taxon>Alphaproteobacteria</taxon>
        <taxon>Rickettsiales</taxon>
        <taxon>Rickettsiaceae</taxon>
        <taxon>Rickettsieae</taxon>
        <taxon>Rickettsia</taxon>
        <taxon>spotted fever group</taxon>
    </lineage>
</organism>
<evidence type="ECO:0008006" key="3">
    <source>
        <dbReference type="Google" id="ProtNLM"/>
    </source>
</evidence>
<gene>
    <name evidence="1" type="ORF">RPATATE_0717</name>
</gene>
<dbReference type="EMBL" id="LAOO01000001">
    <property type="protein sequence ID" value="KJW00930.1"/>
    <property type="molecule type" value="Genomic_DNA"/>
</dbReference>
<sequence>MQRSFSCWLILRLPFSCEGSEAFVCAASNSSTLSGVFIEDLSLLSSAEFFIPSSGVLIDDLLLKFSLLMHIS</sequence>
<comment type="caution">
    <text evidence="1">The sequence shown here is derived from an EMBL/GenBank/DDBJ whole genome shotgun (WGS) entry which is preliminary data.</text>
</comment>
<evidence type="ECO:0000313" key="2">
    <source>
        <dbReference type="Proteomes" id="UP000035491"/>
    </source>
</evidence>